<gene>
    <name evidence="1" type="ORF">AVEN_113585_1</name>
</gene>
<dbReference type="EMBL" id="BGPR01003471">
    <property type="protein sequence ID" value="GBM88523.1"/>
    <property type="molecule type" value="Genomic_DNA"/>
</dbReference>
<dbReference type="AlphaFoldDB" id="A0A4Y2JDY8"/>
<name>A0A4Y2JDY8_ARAVE</name>
<keyword evidence="2" id="KW-1185">Reference proteome</keyword>
<comment type="caution">
    <text evidence="1">The sequence shown here is derived from an EMBL/GenBank/DDBJ whole genome shotgun (WGS) entry which is preliminary data.</text>
</comment>
<proteinExistence type="predicted"/>
<organism evidence="1 2">
    <name type="scientific">Araneus ventricosus</name>
    <name type="common">Orbweaver spider</name>
    <name type="synonym">Epeira ventricosa</name>
    <dbReference type="NCBI Taxonomy" id="182803"/>
    <lineage>
        <taxon>Eukaryota</taxon>
        <taxon>Metazoa</taxon>
        <taxon>Ecdysozoa</taxon>
        <taxon>Arthropoda</taxon>
        <taxon>Chelicerata</taxon>
        <taxon>Arachnida</taxon>
        <taxon>Araneae</taxon>
        <taxon>Araneomorphae</taxon>
        <taxon>Entelegynae</taxon>
        <taxon>Araneoidea</taxon>
        <taxon>Araneidae</taxon>
        <taxon>Araneus</taxon>
    </lineage>
</organism>
<evidence type="ECO:0000313" key="1">
    <source>
        <dbReference type="EMBL" id="GBM88523.1"/>
    </source>
</evidence>
<dbReference type="Proteomes" id="UP000499080">
    <property type="component" value="Unassembled WGS sequence"/>
</dbReference>
<reference evidence="1 2" key="1">
    <citation type="journal article" date="2019" name="Sci. Rep.">
        <title>Orb-weaving spider Araneus ventricosus genome elucidates the spidroin gene catalogue.</title>
        <authorList>
            <person name="Kono N."/>
            <person name="Nakamura H."/>
            <person name="Ohtoshi R."/>
            <person name="Moran D.A.P."/>
            <person name="Shinohara A."/>
            <person name="Yoshida Y."/>
            <person name="Fujiwara M."/>
            <person name="Mori M."/>
            <person name="Tomita M."/>
            <person name="Arakawa K."/>
        </authorList>
    </citation>
    <scope>NUCLEOTIDE SEQUENCE [LARGE SCALE GENOMIC DNA]</scope>
</reference>
<protein>
    <submittedName>
        <fullName evidence="1">Uncharacterized protein</fullName>
    </submittedName>
</protein>
<sequence length="119" mass="13643">MQWNPQMTEEMPEDIPATQSNAISMLLQPIKHKELEQLIFEQLTPQAYSVSKLSCSHSHGQRDKFPFDLFHLKFDRDIQFGCEYHIPNSIRVARSIYISGSILVPPVTRIDPFGLGSAR</sequence>
<evidence type="ECO:0000313" key="2">
    <source>
        <dbReference type="Proteomes" id="UP000499080"/>
    </source>
</evidence>
<accession>A0A4Y2JDY8</accession>